<dbReference type="Pfam" id="PF00990">
    <property type="entry name" value="GGDEF"/>
    <property type="match status" value="1"/>
</dbReference>
<evidence type="ECO:0000313" key="3">
    <source>
        <dbReference type="EMBL" id="EXM38102.1"/>
    </source>
</evidence>
<dbReference type="PATRIC" id="fig|1341156.4.peg.3115"/>
<dbReference type="InterPro" id="IPR000160">
    <property type="entry name" value="GGDEF_dom"/>
</dbReference>
<dbReference type="OrthoDB" id="9762141at2"/>
<dbReference type="PANTHER" id="PTHR33121">
    <property type="entry name" value="CYCLIC DI-GMP PHOSPHODIESTERASE PDEF"/>
    <property type="match status" value="1"/>
</dbReference>
<dbReference type="Proteomes" id="UP000021369">
    <property type="component" value="Unassembled WGS sequence"/>
</dbReference>
<sequence>MIDDIVQAFQYFIKQMSEVTNPLDTDSIADAIKDICRLSNVGVMKVDVYMSITLIDTDEKEIHILYDDGEPDENVIKIKKVTGGSGAIIYTIFHKKGTEPWTERIHNRLDLMASILYMFTSSFVLNNIAQKYAFTDESGYHNLRYFGSELIKLVDDNKLKGLAAAQFNLKHFQGVNHQVGRDNGDIVMHSFINGLDEVKGCFVPVCRMGGDNFIMLMSADKIDDVIDYLKGTTVSFGDGFSERVNVSATAGIYIFEDDFELKILGDLMDKLMPASSLAKTAGRDDFIFCDSELMKIRQQIASIQHLFPLAIENSEFLVYYQPKVSITDGTIVGAEALCRWAHDGKLIPPKEFIPILEQSMDICKLDFYMIEQVCRDIRRWLDDGRKVVRISANLSRKHMLDVDLVQHLLTIIDKYEIPHDLFEVELTETTTDVEFKDLKRVVRSLQNMGISTSVDDFGIGYSSLNLIKEIPWNVLKIDKSIVPVDEDDENSPTSVMFKYVVAMAREMGLEIIAEGVETEIQVEVLKRNGCNIAQGFYYDKPLQVAEFEKRLETGVIIK</sequence>
<keyword evidence="4" id="KW-1185">Reference proteome</keyword>
<dbReference type="SMART" id="SM00052">
    <property type="entry name" value="EAL"/>
    <property type="match status" value="1"/>
</dbReference>
<dbReference type="CDD" id="cd01948">
    <property type="entry name" value="EAL"/>
    <property type="match status" value="1"/>
</dbReference>
<dbReference type="EMBL" id="JEOB01000004">
    <property type="protein sequence ID" value="EXM38102.1"/>
    <property type="molecule type" value="Genomic_DNA"/>
</dbReference>
<organism evidence="3 4">
    <name type="scientific">Ruminococcus albus SY3</name>
    <dbReference type="NCBI Taxonomy" id="1341156"/>
    <lineage>
        <taxon>Bacteria</taxon>
        <taxon>Bacillati</taxon>
        <taxon>Bacillota</taxon>
        <taxon>Clostridia</taxon>
        <taxon>Eubacteriales</taxon>
        <taxon>Oscillospiraceae</taxon>
        <taxon>Ruminococcus</taxon>
    </lineage>
</organism>
<dbReference type="InterPro" id="IPR001633">
    <property type="entry name" value="EAL_dom"/>
</dbReference>
<dbReference type="PROSITE" id="PS50883">
    <property type="entry name" value="EAL"/>
    <property type="match status" value="1"/>
</dbReference>
<comment type="caution">
    <text evidence="3">The sequence shown here is derived from an EMBL/GenBank/DDBJ whole genome shotgun (WGS) entry which is preliminary data.</text>
</comment>
<protein>
    <submittedName>
        <fullName evidence="3">Diguanylate cyclase</fullName>
    </submittedName>
</protein>
<feature type="domain" description="EAL" evidence="1">
    <location>
        <begin position="300"/>
        <end position="555"/>
    </location>
</feature>
<reference evidence="3 4" key="1">
    <citation type="submission" date="2013-06" db="EMBL/GenBank/DDBJ databases">
        <title>Rumen cellulosomics: divergent fiber-degrading strategies revealed by comparative genome-wide analysis of six Ruminococcal strains.</title>
        <authorList>
            <person name="Dassa B."/>
            <person name="Borovok I."/>
            <person name="Lamed R."/>
            <person name="Flint H."/>
            <person name="Yeoman C.J."/>
            <person name="White B."/>
            <person name="Bayer E.A."/>
        </authorList>
    </citation>
    <scope>NUCLEOTIDE SEQUENCE [LARGE SCALE GENOMIC DNA]</scope>
    <source>
        <strain evidence="3 4">SY3</strain>
    </source>
</reference>
<dbReference type="InterPro" id="IPR029787">
    <property type="entry name" value="Nucleotide_cyclase"/>
</dbReference>
<proteinExistence type="predicted"/>
<dbReference type="AlphaFoldDB" id="A0A011UY11"/>
<accession>A0A011UY11</accession>
<feature type="domain" description="GGDEF" evidence="2">
    <location>
        <begin position="160"/>
        <end position="291"/>
    </location>
</feature>
<dbReference type="InterPro" id="IPR050706">
    <property type="entry name" value="Cyclic-di-GMP_PDE-like"/>
</dbReference>
<evidence type="ECO:0000259" key="2">
    <source>
        <dbReference type="PROSITE" id="PS50887"/>
    </source>
</evidence>
<dbReference type="Pfam" id="PF00563">
    <property type="entry name" value="EAL"/>
    <property type="match status" value="1"/>
</dbReference>
<dbReference type="InterPro" id="IPR035919">
    <property type="entry name" value="EAL_sf"/>
</dbReference>
<dbReference type="GO" id="GO:0071111">
    <property type="term" value="F:cyclic-guanylate-specific phosphodiesterase activity"/>
    <property type="evidence" value="ECO:0007669"/>
    <property type="project" value="InterPro"/>
</dbReference>
<dbReference type="SMART" id="SM00267">
    <property type="entry name" value="GGDEF"/>
    <property type="match status" value="1"/>
</dbReference>
<dbReference type="Gene3D" id="3.30.70.270">
    <property type="match status" value="1"/>
</dbReference>
<dbReference type="PANTHER" id="PTHR33121:SF70">
    <property type="entry name" value="SIGNALING PROTEIN YKOW"/>
    <property type="match status" value="1"/>
</dbReference>
<evidence type="ECO:0000259" key="1">
    <source>
        <dbReference type="PROSITE" id="PS50883"/>
    </source>
</evidence>
<name>A0A011UY11_RUMAL</name>
<evidence type="ECO:0000313" key="4">
    <source>
        <dbReference type="Proteomes" id="UP000021369"/>
    </source>
</evidence>
<dbReference type="PROSITE" id="PS50887">
    <property type="entry name" value="GGDEF"/>
    <property type="match status" value="1"/>
</dbReference>
<dbReference type="RefSeq" id="WP_037290284.1">
    <property type="nucleotide sequence ID" value="NZ_JEOB01000004.1"/>
</dbReference>
<gene>
    <name evidence="3" type="ORF">RASY3_17570</name>
</gene>
<dbReference type="InterPro" id="IPR043128">
    <property type="entry name" value="Rev_trsase/Diguanyl_cyclase"/>
</dbReference>
<dbReference type="SUPFAM" id="SSF55073">
    <property type="entry name" value="Nucleotide cyclase"/>
    <property type="match status" value="1"/>
</dbReference>
<dbReference type="Gene3D" id="3.20.20.450">
    <property type="entry name" value="EAL domain"/>
    <property type="match status" value="1"/>
</dbReference>
<dbReference type="SUPFAM" id="SSF141868">
    <property type="entry name" value="EAL domain-like"/>
    <property type="match status" value="1"/>
</dbReference>